<evidence type="ECO:0000313" key="5">
    <source>
        <dbReference type="Proteomes" id="UP000028547"/>
    </source>
</evidence>
<dbReference type="Gene3D" id="1.25.40.20">
    <property type="entry name" value="Ankyrin repeat-containing domain"/>
    <property type="match status" value="1"/>
</dbReference>
<dbReference type="InterPro" id="IPR050745">
    <property type="entry name" value="Multifunctional_regulatory"/>
</dbReference>
<dbReference type="PANTHER" id="PTHR24189:SF50">
    <property type="entry name" value="ANKYRIN REPEAT AND SOCS BOX PROTEIN 2"/>
    <property type="match status" value="1"/>
</dbReference>
<protein>
    <submittedName>
        <fullName evidence="4">Uncharacterized protein</fullName>
    </submittedName>
</protein>
<dbReference type="SMART" id="SM00248">
    <property type="entry name" value="ANK"/>
    <property type="match status" value="2"/>
</dbReference>
<dbReference type="Proteomes" id="UP000028547">
    <property type="component" value="Unassembled WGS sequence"/>
</dbReference>
<reference evidence="4 5" key="1">
    <citation type="submission" date="2014-07" db="EMBL/GenBank/DDBJ databases">
        <title>Draft Genome Sequence of Gephyronic Acid Producer, Cystobacter violaceus Strain Cb vi76.</title>
        <authorList>
            <person name="Stevens D.C."/>
            <person name="Young J."/>
            <person name="Carmichael R."/>
            <person name="Tan J."/>
            <person name="Taylor R.E."/>
        </authorList>
    </citation>
    <scope>NUCLEOTIDE SEQUENCE [LARGE SCALE GENOMIC DNA]</scope>
    <source>
        <strain evidence="4 5">Cb vi76</strain>
    </source>
</reference>
<feature type="repeat" description="ANK" evidence="3">
    <location>
        <begin position="99"/>
        <end position="131"/>
    </location>
</feature>
<name>A0A084T0D5_9BACT</name>
<evidence type="ECO:0000256" key="2">
    <source>
        <dbReference type="ARBA" id="ARBA00023043"/>
    </source>
</evidence>
<dbReference type="AlphaFoldDB" id="A0A084T0D5"/>
<organism evidence="4 5">
    <name type="scientific">Archangium violaceum Cb vi76</name>
    <dbReference type="NCBI Taxonomy" id="1406225"/>
    <lineage>
        <taxon>Bacteria</taxon>
        <taxon>Pseudomonadati</taxon>
        <taxon>Myxococcota</taxon>
        <taxon>Myxococcia</taxon>
        <taxon>Myxococcales</taxon>
        <taxon>Cystobacterineae</taxon>
        <taxon>Archangiaceae</taxon>
        <taxon>Archangium</taxon>
    </lineage>
</organism>
<dbReference type="PANTHER" id="PTHR24189">
    <property type="entry name" value="MYOTROPHIN"/>
    <property type="match status" value="1"/>
</dbReference>
<dbReference type="InterPro" id="IPR036770">
    <property type="entry name" value="Ankyrin_rpt-contain_sf"/>
</dbReference>
<dbReference type="SUPFAM" id="SSF48403">
    <property type="entry name" value="Ankyrin repeat"/>
    <property type="match status" value="1"/>
</dbReference>
<keyword evidence="1" id="KW-0677">Repeat</keyword>
<dbReference type="PROSITE" id="PS50297">
    <property type="entry name" value="ANK_REP_REGION"/>
    <property type="match status" value="2"/>
</dbReference>
<comment type="caution">
    <text evidence="4">The sequence shown here is derived from an EMBL/GenBank/DDBJ whole genome shotgun (WGS) entry which is preliminary data.</text>
</comment>
<dbReference type="Pfam" id="PF12796">
    <property type="entry name" value="Ank_2"/>
    <property type="match status" value="1"/>
</dbReference>
<feature type="repeat" description="ANK" evidence="3">
    <location>
        <begin position="67"/>
        <end position="99"/>
    </location>
</feature>
<dbReference type="RefSeq" id="WP_043390070.1">
    <property type="nucleotide sequence ID" value="NZ_JPMI01000025.1"/>
</dbReference>
<keyword evidence="2 3" id="KW-0040">ANK repeat</keyword>
<accession>A0A084T0D5</accession>
<gene>
    <name evidence="4" type="ORF">Q664_04395</name>
</gene>
<evidence type="ECO:0000313" key="4">
    <source>
        <dbReference type="EMBL" id="KFA94170.1"/>
    </source>
</evidence>
<evidence type="ECO:0000256" key="1">
    <source>
        <dbReference type="ARBA" id="ARBA00022737"/>
    </source>
</evidence>
<dbReference type="PROSITE" id="PS50088">
    <property type="entry name" value="ANK_REPEAT"/>
    <property type="match status" value="2"/>
</dbReference>
<proteinExistence type="predicted"/>
<evidence type="ECO:0000256" key="3">
    <source>
        <dbReference type="PROSITE-ProRule" id="PRU00023"/>
    </source>
</evidence>
<dbReference type="EMBL" id="JPMI01000025">
    <property type="protein sequence ID" value="KFA94170.1"/>
    <property type="molecule type" value="Genomic_DNA"/>
</dbReference>
<dbReference type="InterPro" id="IPR002110">
    <property type="entry name" value="Ankyrin_rpt"/>
</dbReference>
<sequence>MTQQQYELETLIRRIQSHHYIETYVKTKNEAEYLERLKEEQAENEVTLGEIRKLLASGVGLDFETVNGHTPLLIAVTQDNVELIQLLMEYGADIRAPVHYDTPLHRAAEFGAARVVRFLIEQGMDPRAPSPGGSTVLGRARGSQHSKGVVSLLVELLKPTKSQRPPPPKKAKDLSEENVLRYLAAEAPAGVSAESWARLRLLMEGVFVEAHSVNIDEFYEGIEEQSSFSPDLVFAAIGLIRAVSTRAPKDKKVKKLSASTLCHHGNLEIDGNLKIGSLLVTGNLTVKGTASNVQGRALFVGGDFTCETFKTEGPVIIGGNLQASLVDAYYNDYALEVRGTLRASKLVVEKHVVKAGSFEVQERIDK</sequence>